<dbReference type="EMBL" id="JBHDIY010000002">
    <property type="protein sequence ID" value="MFL4472089.1"/>
    <property type="molecule type" value="Genomic_DNA"/>
</dbReference>
<accession>A0ABW8V2G1</accession>
<protein>
    <recommendedName>
        <fullName evidence="3">Ig-like domain-containing protein</fullName>
    </recommendedName>
</protein>
<sequence>MQNGYIILEGTLSEGGLFSLIRGTEQQQAELPARFADAAVPNGGRQVEAVLLDRDMKPLSRATCPLHFPTGCEGHGQFQGVGLVRAALPTDDAARRLELHYDGATVFSADVHPQPPDVRVKSFRASKTEARLTLEDCEEMTVTIWADLKDGRRLRPKTTQKGSTWLIDLGTLAGFGEADLVLEAVAEFRSADIALGQVALPPSDVVAWIIEPVEDATIPFGKTVSLIATLSDQNGRLIDWCDKSYAWRVDGKVVAKTSPQMLAWRADKPGKHKVEVIAGPSNAKRPKVLASVAFEVQEMTEAQAEYFALIKSRNAQSETAQSGT</sequence>
<dbReference type="RefSeq" id="WP_407593968.1">
    <property type="nucleotide sequence ID" value="NZ_JBHDIY010000002.1"/>
</dbReference>
<evidence type="ECO:0000313" key="1">
    <source>
        <dbReference type="EMBL" id="MFL4472089.1"/>
    </source>
</evidence>
<proteinExistence type="predicted"/>
<evidence type="ECO:0008006" key="3">
    <source>
        <dbReference type="Google" id="ProtNLM"/>
    </source>
</evidence>
<comment type="caution">
    <text evidence="1">The sequence shown here is derived from an EMBL/GenBank/DDBJ whole genome shotgun (WGS) entry which is preliminary data.</text>
</comment>
<dbReference type="Proteomes" id="UP001627408">
    <property type="component" value="Unassembled WGS sequence"/>
</dbReference>
<reference evidence="1 2" key="1">
    <citation type="submission" date="2024-08" db="EMBL/GenBank/DDBJ databases">
        <title>Tateyamaria sp. nov., isolated from marine algae.</title>
        <authorList>
            <person name="Choi B.J."/>
            <person name="Kim J.M."/>
            <person name="Lee J.K."/>
            <person name="Choi D.G."/>
            <person name="Bayburt H."/>
            <person name="Baek J.H."/>
            <person name="Han D.M."/>
            <person name="Jeon C.O."/>
        </authorList>
    </citation>
    <scope>NUCLEOTIDE SEQUENCE [LARGE SCALE GENOMIC DNA]</scope>
    <source>
        <strain evidence="1 2">KMU-156</strain>
    </source>
</reference>
<name>A0ABW8V2G1_9RHOB</name>
<gene>
    <name evidence="1" type="ORF">ACERZ8_20225</name>
</gene>
<evidence type="ECO:0000313" key="2">
    <source>
        <dbReference type="Proteomes" id="UP001627408"/>
    </source>
</evidence>
<organism evidence="1 2">
    <name type="scientific">Tateyamaria armeniaca</name>
    <dbReference type="NCBI Taxonomy" id="2518930"/>
    <lineage>
        <taxon>Bacteria</taxon>
        <taxon>Pseudomonadati</taxon>
        <taxon>Pseudomonadota</taxon>
        <taxon>Alphaproteobacteria</taxon>
        <taxon>Rhodobacterales</taxon>
        <taxon>Roseobacteraceae</taxon>
        <taxon>Tateyamaria</taxon>
    </lineage>
</organism>
<keyword evidence="2" id="KW-1185">Reference proteome</keyword>